<dbReference type="Proteomes" id="UP001589646">
    <property type="component" value="Unassembled WGS sequence"/>
</dbReference>
<evidence type="ECO:0000256" key="1">
    <source>
        <dbReference type="SAM" id="MobiDB-lite"/>
    </source>
</evidence>
<keyword evidence="2" id="KW-0732">Signal</keyword>
<evidence type="ECO:0000313" key="5">
    <source>
        <dbReference type="Proteomes" id="UP001589646"/>
    </source>
</evidence>
<protein>
    <submittedName>
        <fullName evidence="4">Amidohydrolase family protein</fullName>
    </submittedName>
</protein>
<evidence type="ECO:0000313" key="4">
    <source>
        <dbReference type="EMBL" id="MFB9530249.1"/>
    </source>
</evidence>
<gene>
    <name evidence="4" type="ORF">ACFFRN_26920</name>
</gene>
<dbReference type="Gene3D" id="2.30.40.10">
    <property type="entry name" value="Urease, subunit C, domain 1"/>
    <property type="match status" value="2"/>
</dbReference>
<feature type="region of interest" description="Disordered" evidence="1">
    <location>
        <begin position="491"/>
        <end position="512"/>
    </location>
</feature>
<dbReference type="Gene3D" id="3.40.50.10910">
    <property type="entry name" value="Amidohydrolase"/>
    <property type="match status" value="1"/>
</dbReference>
<dbReference type="InterPro" id="IPR006680">
    <property type="entry name" value="Amidohydro-rel"/>
</dbReference>
<organism evidence="4 5">
    <name type="scientific">Nonomuraea roseola</name>
    <dbReference type="NCBI Taxonomy" id="46179"/>
    <lineage>
        <taxon>Bacteria</taxon>
        <taxon>Bacillati</taxon>
        <taxon>Actinomycetota</taxon>
        <taxon>Actinomycetes</taxon>
        <taxon>Streptosporangiales</taxon>
        <taxon>Streptosporangiaceae</taxon>
        <taxon>Nonomuraea</taxon>
    </lineage>
</organism>
<evidence type="ECO:0000256" key="2">
    <source>
        <dbReference type="SAM" id="SignalP"/>
    </source>
</evidence>
<dbReference type="InterPro" id="IPR011059">
    <property type="entry name" value="Metal-dep_hydrolase_composite"/>
</dbReference>
<dbReference type="InterPro" id="IPR006311">
    <property type="entry name" value="TAT_signal"/>
</dbReference>
<dbReference type="InterPro" id="IPR032466">
    <property type="entry name" value="Metal_Hydrolase"/>
</dbReference>
<dbReference type="InterPro" id="IPR051781">
    <property type="entry name" value="Metallo-dep_Hydrolase"/>
</dbReference>
<evidence type="ECO:0000259" key="3">
    <source>
        <dbReference type="Pfam" id="PF01979"/>
    </source>
</evidence>
<name>A0ABV5Q4V2_9ACTN</name>
<proteinExistence type="predicted"/>
<sequence length="512" mass="55200">MAELTRRASLRAAVIVVAAGAAATTQSSRPAMAATPAQTVALTHATVIDATGAPPRPDTTVLITGERISMIGPSDRVPLPAGATVLDLTGKHVIPGLCDMHVHSIPSEEIAPPLYLANGITTVREMSGSPLLHQWRDRIEAETMLGPRMVIGSRIVDGEPTIGDPASFTVVDTETQARQAVRQAKAEGADFVKVYSRLGDRAYRAVADEARRLRIPFAGHCPDAVPLTTASRAGQRSIEHLYSTWYATSTQEAEIRHRLARLTIAQGDYVTWLHEIHRLEWLAATTYSRRKAGKVFAALARDHTHVVPTLSVYQVLDRPDEVDLTDERLRYVPAPLVAAWSWALENIIRAGRTSQESAQREQLFERRLAFADALRSSGVPVLAGTDGGDLPYVIPGFGLHDELALLVRSGFTPMQALQAATSRPARLLGLHHSQGTVGLGKSADLVILNADPLADIRNTMNIHAVVTRGRVISAEQRTRLLADVARAAAEQPEAHPAAAPRSHGCCPGLTLS</sequence>
<accession>A0ABV5Q4V2</accession>
<feature type="chain" id="PRO_5045415666" evidence="2">
    <location>
        <begin position="34"/>
        <end position="512"/>
    </location>
</feature>
<dbReference type="PANTHER" id="PTHR43135:SF3">
    <property type="entry name" value="ALPHA-D-RIBOSE 1-METHYLPHOSPHONATE 5-TRIPHOSPHATE DIPHOSPHATASE"/>
    <property type="match status" value="1"/>
</dbReference>
<dbReference type="PANTHER" id="PTHR43135">
    <property type="entry name" value="ALPHA-D-RIBOSE 1-METHYLPHOSPHONATE 5-TRIPHOSPHATE DIPHOSPHATASE"/>
    <property type="match status" value="1"/>
</dbReference>
<comment type="caution">
    <text evidence="4">The sequence shown here is derived from an EMBL/GenBank/DDBJ whole genome shotgun (WGS) entry which is preliminary data.</text>
</comment>
<keyword evidence="5" id="KW-1185">Reference proteome</keyword>
<feature type="compositionally biased region" description="Low complexity" evidence="1">
    <location>
        <begin position="491"/>
        <end position="501"/>
    </location>
</feature>
<dbReference type="PROSITE" id="PS51318">
    <property type="entry name" value="TAT"/>
    <property type="match status" value="1"/>
</dbReference>
<feature type="signal peptide" evidence="2">
    <location>
        <begin position="1"/>
        <end position="33"/>
    </location>
</feature>
<dbReference type="RefSeq" id="WP_346124943.1">
    <property type="nucleotide sequence ID" value="NZ_BAAAXC010000015.1"/>
</dbReference>
<feature type="domain" description="Amidohydrolase-related" evidence="3">
    <location>
        <begin position="93"/>
        <end position="471"/>
    </location>
</feature>
<dbReference type="Pfam" id="PF01979">
    <property type="entry name" value="Amidohydro_1"/>
    <property type="match status" value="1"/>
</dbReference>
<dbReference type="SUPFAM" id="SSF51556">
    <property type="entry name" value="Metallo-dependent hydrolases"/>
    <property type="match status" value="1"/>
</dbReference>
<dbReference type="SUPFAM" id="SSF51338">
    <property type="entry name" value="Composite domain of metallo-dependent hydrolases"/>
    <property type="match status" value="1"/>
</dbReference>
<reference evidence="4 5" key="1">
    <citation type="submission" date="2024-09" db="EMBL/GenBank/DDBJ databases">
        <authorList>
            <person name="Sun Q."/>
            <person name="Mori K."/>
        </authorList>
    </citation>
    <scope>NUCLEOTIDE SEQUENCE [LARGE SCALE GENOMIC DNA]</scope>
    <source>
        <strain evidence="4 5">JCM 3323</strain>
    </source>
</reference>
<dbReference type="EMBL" id="JBHMCE010000008">
    <property type="protein sequence ID" value="MFB9530249.1"/>
    <property type="molecule type" value="Genomic_DNA"/>
</dbReference>